<feature type="region of interest" description="Disordered" evidence="6">
    <location>
        <begin position="153"/>
        <end position="177"/>
    </location>
</feature>
<sequence>MNIKKKIITVSVSCRNFRQKYFNTHYNMLSDHYILTSVLIIVGFIFLSHITPVEGQYDDVRCICVCPKNTTEHPVRKVSVLDPGDCQCDKVVNPPNKEVCKTCECKWQRRNTTTIKVVVIIIICIMGILTLYLLFLLCLDPLMSKRPRSYLEHHDEEDDGSVTHSRRDVQPMQRRSGIVSRVKMEMSRVKGEQERWKQTVQQQRRNIYDSHTMLN</sequence>
<protein>
    <submittedName>
        <fullName evidence="8">DgyrCDS6112</fullName>
    </submittedName>
</protein>
<comment type="caution">
    <text evidence="8">The sequence shown here is derived from an EMBL/GenBank/DDBJ whole genome shotgun (WGS) entry which is preliminary data.</text>
</comment>
<dbReference type="PANTHER" id="PTHR13064">
    <property type="entry name" value="TRANSMEMBRANE PROTEIN 9 FAMILY MEMBER"/>
    <property type="match status" value="1"/>
</dbReference>
<feature type="transmembrane region" description="Helical" evidence="7">
    <location>
        <begin position="117"/>
        <end position="139"/>
    </location>
</feature>
<dbReference type="Pfam" id="PF05434">
    <property type="entry name" value="Tmemb_9"/>
    <property type="match status" value="1"/>
</dbReference>
<keyword evidence="3 7" id="KW-0812">Transmembrane</keyword>
<dbReference type="InterPro" id="IPR008853">
    <property type="entry name" value="TMEM9/TMEM9B"/>
</dbReference>
<evidence type="ECO:0000256" key="7">
    <source>
        <dbReference type="SAM" id="Phobius"/>
    </source>
</evidence>
<evidence type="ECO:0000256" key="1">
    <source>
        <dbReference type="ARBA" id="ARBA00004370"/>
    </source>
</evidence>
<dbReference type="AlphaFoldDB" id="A0A7I8VPV7"/>
<dbReference type="OrthoDB" id="10059035at2759"/>
<organism evidence="8 9">
    <name type="scientific">Dimorphilus gyrociliatus</name>
    <dbReference type="NCBI Taxonomy" id="2664684"/>
    <lineage>
        <taxon>Eukaryota</taxon>
        <taxon>Metazoa</taxon>
        <taxon>Spiralia</taxon>
        <taxon>Lophotrochozoa</taxon>
        <taxon>Annelida</taxon>
        <taxon>Polychaeta</taxon>
        <taxon>Polychaeta incertae sedis</taxon>
        <taxon>Dinophilidae</taxon>
        <taxon>Dimorphilus</taxon>
    </lineage>
</organism>
<dbReference type="Proteomes" id="UP000549394">
    <property type="component" value="Unassembled WGS sequence"/>
</dbReference>
<gene>
    <name evidence="8" type="ORF">DGYR_LOCUS5863</name>
</gene>
<dbReference type="PANTHER" id="PTHR13064:SF6">
    <property type="entry name" value="TRANSMEMBRANE PROTEIN 9"/>
    <property type="match status" value="1"/>
</dbReference>
<comment type="similarity">
    <text evidence="2">Belongs to the TMEM9 family.</text>
</comment>
<evidence type="ECO:0000256" key="6">
    <source>
        <dbReference type="SAM" id="MobiDB-lite"/>
    </source>
</evidence>
<proteinExistence type="inferred from homology"/>
<evidence type="ECO:0000256" key="2">
    <source>
        <dbReference type="ARBA" id="ARBA00007264"/>
    </source>
</evidence>
<dbReference type="EMBL" id="CAJFCJ010000007">
    <property type="protein sequence ID" value="CAD5117326.1"/>
    <property type="molecule type" value="Genomic_DNA"/>
</dbReference>
<accession>A0A7I8VPV7</accession>
<evidence type="ECO:0000256" key="3">
    <source>
        <dbReference type="ARBA" id="ARBA00022692"/>
    </source>
</evidence>
<keyword evidence="9" id="KW-1185">Reference proteome</keyword>
<evidence type="ECO:0000256" key="4">
    <source>
        <dbReference type="ARBA" id="ARBA00022989"/>
    </source>
</evidence>
<evidence type="ECO:0000313" key="8">
    <source>
        <dbReference type="EMBL" id="CAD5117326.1"/>
    </source>
</evidence>
<dbReference type="GO" id="GO:0005765">
    <property type="term" value="C:lysosomal membrane"/>
    <property type="evidence" value="ECO:0007669"/>
    <property type="project" value="InterPro"/>
</dbReference>
<name>A0A7I8VPV7_9ANNE</name>
<feature type="transmembrane region" description="Helical" evidence="7">
    <location>
        <begin position="33"/>
        <end position="51"/>
    </location>
</feature>
<keyword evidence="5 7" id="KW-0472">Membrane</keyword>
<comment type="subcellular location">
    <subcellularLocation>
        <location evidence="1">Membrane</location>
    </subcellularLocation>
</comment>
<evidence type="ECO:0000313" key="9">
    <source>
        <dbReference type="Proteomes" id="UP000549394"/>
    </source>
</evidence>
<evidence type="ECO:0000256" key="5">
    <source>
        <dbReference type="ARBA" id="ARBA00023136"/>
    </source>
</evidence>
<keyword evidence="4 7" id="KW-1133">Transmembrane helix</keyword>
<reference evidence="8 9" key="1">
    <citation type="submission" date="2020-08" db="EMBL/GenBank/DDBJ databases">
        <authorList>
            <person name="Hejnol A."/>
        </authorList>
    </citation>
    <scope>NUCLEOTIDE SEQUENCE [LARGE SCALE GENOMIC DNA]</scope>
</reference>